<dbReference type="EMBL" id="JARKHS020014383">
    <property type="protein sequence ID" value="KAK8775207.1"/>
    <property type="molecule type" value="Genomic_DNA"/>
</dbReference>
<comment type="similarity">
    <text evidence="1">Belongs to the peptidase M13 family.</text>
</comment>
<comment type="caution">
    <text evidence="5">The sequence shown here is derived from an EMBL/GenBank/DDBJ whole genome shotgun (WGS) entry which is preliminary data.</text>
</comment>
<dbReference type="AlphaFoldDB" id="A0AAQ4EKE5"/>
<dbReference type="GO" id="GO:0016485">
    <property type="term" value="P:protein processing"/>
    <property type="evidence" value="ECO:0007669"/>
    <property type="project" value="TreeGrafter"/>
</dbReference>
<name>A0AAQ4EKE5_AMBAM</name>
<reference evidence="5 6" key="1">
    <citation type="journal article" date="2023" name="Arcadia Sci">
        <title>De novo assembly of a long-read Amblyomma americanum tick genome.</title>
        <authorList>
            <person name="Chou S."/>
            <person name="Poskanzer K.E."/>
            <person name="Rollins M."/>
            <person name="Thuy-Boun P.S."/>
        </authorList>
    </citation>
    <scope>NUCLEOTIDE SEQUENCE [LARGE SCALE GENOMIC DNA]</scope>
    <source>
        <strain evidence="5">F_SG_1</strain>
        <tissue evidence="5">Salivary glands</tissue>
    </source>
</reference>
<proteinExistence type="inferred from homology"/>
<dbReference type="InterPro" id="IPR008753">
    <property type="entry name" value="Peptidase_M13_N"/>
</dbReference>
<feature type="domain" description="Peptidase M13 N-terminal" evidence="4">
    <location>
        <begin position="180"/>
        <end position="557"/>
    </location>
</feature>
<dbReference type="InterPro" id="IPR024079">
    <property type="entry name" value="MetalloPept_cat_dom_sf"/>
</dbReference>
<dbReference type="InterPro" id="IPR042089">
    <property type="entry name" value="Peptidase_M13_dom_2"/>
</dbReference>
<dbReference type="Proteomes" id="UP001321473">
    <property type="component" value="Unassembled WGS sequence"/>
</dbReference>
<dbReference type="PANTHER" id="PTHR11733:SF241">
    <property type="entry name" value="GH26575P-RELATED"/>
    <property type="match status" value="1"/>
</dbReference>
<keyword evidence="3" id="KW-0812">Transmembrane</keyword>
<dbReference type="PROSITE" id="PS51885">
    <property type="entry name" value="NEPRILYSIN"/>
    <property type="match status" value="1"/>
</dbReference>
<protein>
    <recommendedName>
        <fullName evidence="4">Peptidase M13 N-terminal domain-containing protein</fullName>
    </recommendedName>
</protein>
<dbReference type="Pfam" id="PF05649">
    <property type="entry name" value="Peptidase_M13_N"/>
    <property type="match status" value="1"/>
</dbReference>
<feature type="transmembrane region" description="Helical" evidence="3">
    <location>
        <begin position="125"/>
        <end position="146"/>
    </location>
</feature>
<dbReference type="InterPro" id="IPR000718">
    <property type="entry name" value="Peptidase_M13"/>
</dbReference>
<evidence type="ECO:0000256" key="2">
    <source>
        <dbReference type="SAM" id="MobiDB-lite"/>
    </source>
</evidence>
<evidence type="ECO:0000256" key="3">
    <source>
        <dbReference type="SAM" id="Phobius"/>
    </source>
</evidence>
<organism evidence="5 6">
    <name type="scientific">Amblyomma americanum</name>
    <name type="common">Lone star tick</name>
    <dbReference type="NCBI Taxonomy" id="6943"/>
    <lineage>
        <taxon>Eukaryota</taxon>
        <taxon>Metazoa</taxon>
        <taxon>Ecdysozoa</taxon>
        <taxon>Arthropoda</taxon>
        <taxon>Chelicerata</taxon>
        <taxon>Arachnida</taxon>
        <taxon>Acari</taxon>
        <taxon>Parasitiformes</taxon>
        <taxon>Ixodida</taxon>
        <taxon>Ixodoidea</taxon>
        <taxon>Ixodidae</taxon>
        <taxon>Amblyomminae</taxon>
        <taxon>Amblyomma</taxon>
    </lineage>
</organism>
<evidence type="ECO:0000259" key="4">
    <source>
        <dbReference type="Pfam" id="PF05649"/>
    </source>
</evidence>
<keyword evidence="3" id="KW-1133">Transmembrane helix</keyword>
<dbReference type="PANTHER" id="PTHR11733">
    <property type="entry name" value="ZINC METALLOPROTEASE FAMILY M13 NEPRILYSIN-RELATED"/>
    <property type="match status" value="1"/>
</dbReference>
<feature type="region of interest" description="Disordered" evidence="2">
    <location>
        <begin position="27"/>
        <end position="83"/>
    </location>
</feature>
<keyword evidence="6" id="KW-1185">Reference proteome</keyword>
<dbReference type="GO" id="GO:0004222">
    <property type="term" value="F:metalloendopeptidase activity"/>
    <property type="evidence" value="ECO:0007669"/>
    <property type="project" value="InterPro"/>
</dbReference>
<sequence>MASGVGGALSGEPKKQEDVIVTVAAIKPSSAPGMTSTKKGAAETSVAYPQSADAPPCDPAPAGLVSDAAPADDPASQAKGSKVIPRRGTLLTPSWLGVNNFDLSEMVRSPREAFGSSAGVFMKGLLTSLVVIATMLFVLVAIFFLIRTTTPKVKDGFCVTDDCLFHASLLKDTRGTKFDPCNDFSAHVCFNWSPPKQREDIRDFGTSAMVDMVYSWLLDLSTTLQEGSKAFPVANKALAMLESCMSNASTYGTDLKNFREFLNNLSLPWPNPPRQDVDALGVLVNLAYNWQAPFWFEVSVSLVRKGAFKGRRSIILAPAPLITLYRQQHRAVIREGKDAYFKYWMHFYVALFGDAKSANKKRALQTADMEGDIFDTIYEALYVSPKYSAVFLIEDLEMYTAHINSRRWLQQLQGGTALNPKLTDQDVVVTTNAHFLKTVAILFNRYTNDDILDFLGWQFAQHYTPVSDSGLLVARYGDRRTARSLRPAFCGFHFHIEVPYKVFLLSLRFASRLTQSDKELVDAGFDRLVSTAVYLVNDSTWLDSESRALATDKLRAASLRLRPPAKFLNDTNMEELFQAFPEKKTAFWRILHKIAPELSNDQ</sequence>
<evidence type="ECO:0000313" key="5">
    <source>
        <dbReference type="EMBL" id="KAK8775207.1"/>
    </source>
</evidence>
<evidence type="ECO:0000256" key="1">
    <source>
        <dbReference type="ARBA" id="ARBA00007357"/>
    </source>
</evidence>
<dbReference type="Gene3D" id="1.10.1380.10">
    <property type="entry name" value="Neutral endopeptidase , domain2"/>
    <property type="match status" value="1"/>
</dbReference>
<dbReference type="GO" id="GO:0005886">
    <property type="term" value="C:plasma membrane"/>
    <property type="evidence" value="ECO:0007669"/>
    <property type="project" value="TreeGrafter"/>
</dbReference>
<accession>A0AAQ4EKE5</accession>
<dbReference type="Gene3D" id="3.40.390.10">
    <property type="entry name" value="Collagenase (Catalytic Domain)"/>
    <property type="match status" value="1"/>
</dbReference>
<gene>
    <name evidence="5" type="ORF">V5799_031448</name>
</gene>
<evidence type="ECO:0000313" key="6">
    <source>
        <dbReference type="Proteomes" id="UP001321473"/>
    </source>
</evidence>
<keyword evidence="3" id="KW-0472">Membrane</keyword>
<dbReference type="SUPFAM" id="SSF55486">
    <property type="entry name" value="Metalloproteases ('zincins'), catalytic domain"/>
    <property type="match status" value="1"/>
</dbReference>